<feature type="domain" description="Pseudouridine synthase I TruA alpha/beta" evidence="8">
    <location>
        <begin position="141"/>
        <end position="243"/>
    </location>
</feature>
<dbReference type="GO" id="GO:0003723">
    <property type="term" value="F:RNA binding"/>
    <property type="evidence" value="ECO:0007669"/>
    <property type="project" value="InterPro"/>
</dbReference>
<dbReference type="Pfam" id="PF01416">
    <property type="entry name" value="PseudoU_synth_1"/>
    <property type="match status" value="2"/>
</dbReference>
<evidence type="ECO:0000259" key="8">
    <source>
        <dbReference type="Pfam" id="PF01416"/>
    </source>
</evidence>
<dbReference type="Gene3D" id="3.30.70.660">
    <property type="entry name" value="Pseudouridine synthase I, catalytic domain, C-terminal subdomain"/>
    <property type="match status" value="1"/>
</dbReference>
<accession>A0A1Y4LVL2</accession>
<dbReference type="GO" id="GO:0160147">
    <property type="term" value="F:tRNA pseudouridine(38-40) synthase activity"/>
    <property type="evidence" value="ECO:0007669"/>
    <property type="project" value="UniProtKB-EC"/>
</dbReference>
<dbReference type="InterPro" id="IPR020103">
    <property type="entry name" value="PsdUridine_synth_cat_dom_sf"/>
</dbReference>
<evidence type="ECO:0000256" key="4">
    <source>
        <dbReference type="HAMAP-Rule" id="MF_00171"/>
    </source>
</evidence>
<dbReference type="PIRSF" id="PIRSF001430">
    <property type="entry name" value="tRNA_psdUrid_synth"/>
    <property type="match status" value="1"/>
</dbReference>
<dbReference type="PANTHER" id="PTHR11142">
    <property type="entry name" value="PSEUDOURIDYLATE SYNTHASE"/>
    <property type="match status" value="1"/>
</dbReference>
<evidence type="ECO:0000256" key="1">
    <source>
        <dbReference type="ARBA" id="ARBA00009375"/>
    </source>
</evidence>
<evidence type="ECO:0000256" key="5">
    <source>
        <dbReference type="PIRSR" id="PIRSR001430-1"/>
    </source>
</evidence>
<proteinExistence type="inferred from homology"/>
<comment type="caution">
    <text evidence="4">Lacks conserved residue(s) required for the propagation of feature annotation.</text>
</comment>
<dbReference type="AlphaFoldDB" id="A0A1Y4LVL2"/>
<dbReference type="Proteomes" id="UP000195447">
    <property type="component" value="Unassembled WGS sequence"/>
</dbReference>
<comment type="function">
    <text evidence="4">Formation of pseudouridine at positions 38, 39 and 40 in the anticodon stem and loop of transfer RNAs.</text>
</comment>
<dbReference type="InterPro" id="IPR020097">
    <property type="entry name" value="PsdUridine_synth_TruA_a/b_dom"/>
</dbReference>
<evidence type="ECO:0000256" key="6">
    <source>
        <dbReference type="PIRSR" id="PIRSR001430-2"/>
    </source>
</evidence>
<comment type="subunit">
    <text evidence="4">Homodimer.</text>
</comment>
<dbReference type="EMBL" id="NFKM01000009">
    <property type="protein sequence ID" value="OUP60628.1"/>
    <property type="molecule type" value="Genomic_DNA"/>
</dbReference>
<dbReference type="InterPro" id="IPR001406">
    <property type="entry name" value="PsdUridine_synth_TruA"/>
</dbReference>
<dbReference type="PANTHER" id="PTHR11142:SF0">
    <property type="entry name" value="TRNA PSEUDOURIDINE SYNTHASE-LIKE 1"/>
    <property type="match status" value="1"/>
</dbReference>
<dbReference type="CDD" id="cd02570">
    <property type="entry name" value="PseudoU_synth_EcTruA"/>
    <property type="match status" value="1"/>
</dbReference>
<dbReference type="EC" id="5.4.99.12" evidence="4"/>
<organism evidence="9 10">
    <name type="scientific">Faecalitalea cylindroides</name>
    <dbReference type="NCBI Taxonomy" id="39483"/>
    <lineage>
        <taxon>Bacteria</taxon>
        <taxon>Bacillati</taxon>
        <taxon>Bacillota</taxon>
        <taxon>Erysipelotrichia</taxon>
        <taxon>Erysipelotrichales</taxon>
        <taxon>Erysipelotrichaceae</taxon>
        <taxon>Faecalitalea</taxon>
    </lineage>
</organism>
<feature type="active site" description="Nucleophile" evidence="4 5">
    <location>
        <position position="51"/>
    </location>
</feature>
<dbReference type="RefSeq" id="WP_087158636.1">
    <property type="nucleotide sequence ID" value="NZ_NFKM01000009.1"/>
</dbReference>
<evidence type="ECO:0000256" key="2">
    <source>
        <dbReference type="ARBA" id="ARBA00022694"/>
    </source>
</evidence>
<dbReference type="FunFam" id="3.30.70.580:FF:000001">
    <property type="entry name" value="tRNA pseudouridine synthase A"/>
    <property type="match status" value="1"/>
</dbReference>
<keyword evidence="3 4" id="KW-0413">Isomerase</keyword>
<dbReference type="InterPro" id="IPR020094">
    <property type="entry name" value="TruA/RsuA/RluB/E/F_N"/>
</dbReference>
<comment type="caution">
    <text evidence="9">The sequence shown here is derived from an EMBL/GenBank/DDBJ whole genome shotgun (WGS) entry which is preliminary data.</text>
</comment>
<dbReference type="HAMAP" id="MF_00171">
    <property type="entry name" value="TruA"/>
    <property type="match status" value="1"/>
</dbReference>
<evidence type="ECO:0000256" key="3">
    <source>
        <dbReference type="ARBA" id="ARBA00023235"/>
    </source>
</evidence>
<keyword evidence="10" id="KW-1185">Reference proteome</keyword>
<keyword evidence="2 4" id="KW-0819">tRNA processing</keyword>
<name>A0A1Y4LVL2_9FIRM</name>
<comment type="similarity">
    <text evidence="1 4 7">Belongs to the tRNA pseudouridine synthase TruA family.</text>
</comment>
<dbReference type="NCBIfam" id="TIGR00071">
    <property type="entry name" value="hisT_truA"/>
    <property type="match status" value="1"/>
</dbReference>
<feature type="domain" description="Pseudouridine synthase I TruA alpha/beta" evidence="8">
    <location>
        <begin position="8"/>
        <end position="102"/>
    </location>
</feature>
<dbReference type="SUPFAM" id="SSF55120">
    <property type="entry name" value="Pseudouridine synthase"/>
    <property type="match status" value="1"/>
</dbReference>
<evidence type="ECO:0000313" key="10">
    <source>
        <dbReference type="Proteomes" id="UP000195447"/>
    </source>
</evidence>
<gene>
    <name evidence="4" type="primary">truA</name>
    <name evidence="9" type="ORF">B5F14_05835</name>
</gene>
<evidence type="ECO:0000256" key="7">
    <source>
        <dbReference type="RuleBase" id="RU003792"/>
    </source>
</evidence>
<dbReference type="InterPro" id="IPR020095">
    <property type="entry name" value="PsdUridine_synth_TruA_C"/>
</dbReference>
<feature type="binding site" evidence="4 6">
    <location>
        <position position="109"/>
    </location>
    <ligand>
        <name>substrate</name>
    </ligand>
</feature>
<protein>
    <recommendedName>
        <fullName evidence="4">tRNA pseudouridine synthase A</fullName>
        <ecNumber evidence="4">5.4.99.12</ecNumber>
    </recommendedName>
    <alternativeName>
        <fullName evidence="4">tRNA pseudouridine(38-40) synthase</fullName>
    </alternativeName>
    <alternativeName>
        <fullName evidence="4">tRNA pseudouridylate synthase I</fullName>
    </alternativeName>
    <alternativeName>
        <fullName evidence="4">tRNA-uridine isomerase I</fullName>
    </alternativeName>
</protein>
<reference evidence="10" key="1">
    <citation type="submission" date="2017-04" db="EMBL/GenBank/DDBJ databases">
        <title>Function of individual gut microbiota members based on whole genome sequencing of pure cultures obtained from chicken caecum.</title>
        <authorList>
            <person name="Medvecky M."/>
            <person name="Cejkova D."/>
            <person name="Polansky O."/>
            <person name="Karasova D."/>
            <person name="Kubasova T."/>
            <person name="Cizek A."/>
            <person name="Rychlik I."/>
        </authorList>
    </citation>
    <scope>NUCLEOTIDE SEQUENCE [LARGE SCALE GENOMIC DNA]</scope>
    <source>
        <strain evidence="10">An178</strain>
    </source>
</reference>
<dbReference type="Gene3D" id="3.30.70.580">
    <property type="entry name" value="Pseudouridine synthase I, catalytic domain, N-terminal subdomain"/>
    <property type="match status" value="1"/>
</dbReference>
<comment type="catalytic activity">
    <reaction evidence="4 7">
        <text>uridine(38/39/40) in tRNA = pseudouridine(38/39/40) in tRNA</text>
        <dbReference type="Rhea" id="RHEA:22376"/>
        <dbReference type="Rhea" id="RHEA-COMP:10085"/>
        <dbReference type="Rhea" id="RHEA-COMP:10087"/>
        <dbReference type="ChEBI" id="CHEBI:65314"/>
        <dbReference type="ChEBI" id="CHEBI:65315"/>
        <dbReference type="EC" id="5.4.99.12"/>
    </reaction>
</comment>
<dbReference type="GO" id="GO:0031119">
    <property type="term" value="P:tRNA pseudouridine synthesis"/>
    <property type="evidence" value="ECO:0007669"/>
    <property type="project" value="UniProtKB-UniRule"/>
</dbReference>
<evidence type="ECO:0000313" key="9">
    <source>
        <dbReference type="EMBL" id="OUP60628.1"/>
    </source>
</evidence>
<sequence>MIYKVILAYDGSNYAGWQKQENALGIQEVIEKALTTIHKKETFITASGRTDAKVHALGQVFHFEADKKIGPDRYKMALNALLPEDIRILKVSMEADDFHARFSAKSKRYDYICTYEKENPFVYKYKEILNHTLNIEAMRKASEYLVGTHDFTSFSSSKIDPRKPRIKTITRIDIFEENQDIRFIYEGTGFLRYQVRMMTETLIMVGSNKIDIEEVKRILDKKDKSACRYNASPNGLYLVHVNY</sequence>